<evidence type="ECO:0000313" key="3">
    <source>
        <dbReference type="EMBL" id="MFD2569222.1"/>
    </source>
</evidence>
<keyword evidence="3" id="KW-0378">Hydrolase</keyword>
<dbReference type="Gene3D" id="3.40.50.880">
    <property type="match status" value="1"/>
</dbReference>
<reference evidence="4" key="1">
    <citation type="journal article" date="2019" name="Int. J. Syst. Evol. Microbiol.">
        <title>The Global Catalogue of Microorganisms (GCM) 10K type strain sequencing project: providing services to taxonomists for standard genome sequencing and annotation.</title>
        <authorList>
            <consortium name="The Broad Institute Genomics Platform"/>
            <consortium name="The Broad Institute Genome Sequencing Center for Infectious Disease"/>
            <person name="Wu L."/>
            <person name="Ma J."/>
        </authorList>
    </citation>
    <scope>NUCLEOTIDE SEQUENCE [LARGE SCALE GENOMIC DNA]</scope>
    <source>
        <strain evidence="4">KCTC 42805</strain>
    </source>
</reference>
<dbReference type="GO" id="GO:0016787">
    <property type="term" value="F:hydrolase activity"/>
    <property type="evidence" value="ECO:0007669"/>
    <property type="project" value="UniProtKB-KW"/>
</dbReference>
<proteinExistence type="predicted"/>
<dbReference type="PROSITE" id="PS51257">
    <property type="entry name" value="PROKAR_LIPOPROTEIN"/>
    <property type="match status" value="1"/>
</dbReference>
<protein>
    <submittedName>
        <fullName evidence="3">Hydrolase</fullName>
    </submittedName>
</protein>
<keyword evidence="4" id="KW-1185">Reference proteome</keyword>
<dbReference type="EMBL" id="JBHULN010000001">
    <property type="protein sequence ID" value="MFD2569222.1"/>
    <property type="molecule type" value="Genomic_DNA"/>
</dbReference>
<accession>A0ABW5LY21</accession>
<feature type="signal peptide" evidence="2">
    <location>
        <begin position="1"/>
        <end position="27"/>
    </location>
</feature>
<evidence type="ECO:0000256" key="2">
    <source>
        <dbReference type="SAM" id="SignalP"/>
    </source>
</evidence>
<feature type="region of interest" description="Disordered" evidence="1">
    <location>
        <begin position="235"/>
        <end position="265"/>
    </location>
</feature>
<comment type="caution">
    <text evidence="3">The sequence shown here is derived from an EMBL/GenBank/DDBJ whole genome shotgun (WGS) entry which is preliminary data.</text>
</comment>
<organism evidence="3 4">
    <name type="scientific">Spirosoma soli</name>
    <dbReference type="NCBI Taxonomy" id="1770529"/>
    <lineage>
        <taxon>Bacteria</taxon>
        <taxon>Pseudomonadati</taxon>
        <taxon>Bacteroidota</taxon>
        <taxon>Cytophagia</taxon>
        <taxon>Cytophagales</taxon>
        <taxon>Cytophagaceae</taxon>
        <taxon>Spirosoma</taxon>
    </lineage>
</organism>
<dbReference type="Proteomes" id="UP001597469">
    <property type="component" value="Unassembled WGS sequence"/>
</dbReference>
<dbReference type="SUPFAM" id="SSF52317">
    <property type="entry name" value="Class I glutamine amidotransferase-like"/>
    <property type="match status" value="1"/>
</dbReference>
<dbReference type="RefSeq" id="WP_381517917.1">
    <property type="nucleotide sequence ID" value="NZ_JBHULN010000001.1"/>
</dbReference>
<feature type="compositionally biased region" description="Low complexity" evidence="1">
    <location>
        <begin position="245"/>
        <end position="254"/>
    </location>
</feature>
<keyword evidence="2" id="KW-0732">Signal</keyword>
<gene>
    <name evidence="3" type="ORF">ACFSUS_01170</name>
</gene>
<evidence type="ECO:0000256" key="1">
    <source>
        <dbReference type="SAM" id="MobiDB-lite"/>
    </source>
</evidence>
<dbReference type="InterPro" id="IPR029062">
    <property type="entry name" value="Class_I_gatase-like"/>
</dbReference>
<evidence type="ECO:0000313" key="4">
    <source>
        <dbReference type="Proteomes" id="UP001597469"/>
    </source>
</evidence>
<name>A0ABW5LY21_9BACT</name>
<sequence>MFSFKGLKHTQFTCLLIGSLLMGCQSANDLTPFETNNPLRSARAQAVTLSEGFEVGSSSPKTAYDVAPTGSSGGDNVTLQAKSWNVYDAVIGNLSGDKKVGSWSARIRNTGKITMLFDVTSGASTVTVKHATYGTDAASQWGLWYSTNGGSSWTQSGTNITTTASLQTQIFTLNVSGSVRLEVRKVSGSTNRINIDDLVINDYAGGGDPPPTATGKKFLFDASKRENAGNADWQIDADGTESVPTYTGGTTTETRAQRYPTPSYTGITSSTPETYWKGGMSAWAVELVKRGNLVESLPNGTAITYGNASNVQDLSNYDVFVVIEPNRLFTASEKTAIMNFVSNGGGLMMIADHTAPSLTGTDPNGYLPSDRDGDGADSPRVWNDLMSNNGINNNRPFGFTVDYVDIDEQPTTKVYTGSNTNAQKVLNGVAGTSSKLAFYAGTSATLYPTNNTTVQGLFWRTSSTVGSTSGVMALLSTYGSGRIVFVGDSSPSDDGTGDTGDNLFNGWSGDAPSGYTSHPALHINASLWLAKLQ</sequence>
<feature type="chain" id="PRO_5046480215" evidence="2">
    <location>
        <begin position="28"/>
        <end position="533"/>
    </location>
</feature>